<gene>
    <name evidence="2" type="ORF">DLD77_01775</name>
</gene>
<dbReference type="Gene3D" id="3.40.50.880">
    <property type="match status" value="1"/>
</dbReference>
<dbReference type="InterPro" id="IPR029062">
    <property type="entry name" value="Class_I_gatase-like"/>
</dbReference>
<sequence length="223" mass="24745">MHIHYFQHAPFEGLACIEDWATARGHTLSATCWYNNPAPPAAVEADMLIVMGGPMGVYEEDQYAWLAPEKELIRGAIAAGKPVLGICLGAQLIAAALGAKVYPNREKEIGWFPVQFHEDLAPSSATVFHWHGDTFDLPEGAVHLAETPACKNQAYRIGDRVYGLQFHFEVTPAAMENMLQHLRHELQPAAYVQTANEIRAGVRFAADNNVWMQALLNRLEKLV</sequence>
<dbReference type="CDD" id="cd01741">
    <property type="entry name" value="GATase1_1"/>
    <property type="match status" value="1"/>
</dbReference>
<evidence type="ECO:0000313" key="3">
    <source>
        <dbReference type="Proteomes" id="UP000246099"/>
    </source>
</evidence>
<evidence type="ECO:0000313" key="2">
    <source>
        <dbReference type="EMBL" id="AWO00522.1"/>
    </source>
</evidence>
<dbReference type="InterPro" id="IPR017926">
    <property type="entry name" value="GATASE"/>
</dbReference>
<dbReference type="PROSITE" id="PS51273">
    <property type="entry name" value="GATASE_TYPE_1"/>
    <property type="match status" value="1"/>
</dbReference>
<dbReference type="PANTHER" id="PTHR42695">
    <property type="entry name" value="GLUTAMINE AMIDOTRANSFERASE YLR126C-RELATED"/>
    <property type="match status" value="1"/>
</dbReference>
<dbReference type="PANTHER" id="PTHR42695:SF5">
    <property type="entry name" value="GLUTAMINE AMIDOTRANSFERASE YLR126C-RELATED"/>
    <property type="match status" value="1"/>
</dbReference>
<evidence type="ECO:0000259" key="1">
    <source>
        <dbReference type="Pfam" id="PF00117"/>
    </source>
</evidence>
<protein>
    <submittedName>
        <fullName evidence="2">Amidotransferase</fullName>
    </submittedName>
</protein>
<feature type="domain" description="Glutamine amidotransferase" evidence="1">
    <location>
        <begin position="37"/>
        <end position="176"/>
    </location>
</feature>
<name>A0ABN5LWI9_9BACT</name>
<dbReference type="EMBL" id="CP029600">
    <property type="protein sequence ID" value="AWO00522.1"/>
    <property type="molecule type" value="Genomic_DNA"/>
</dbReference>
<reference evidence="2 3" key="1">
    <citation type="submission" date="2018-05" db="EMBL/GenBank/DDBJ databases">
        <title>Chitinophaga sp. nov., isolated from rhizosphere soil of Alhagi.</title>
        <authorList>
            <person name="Liu Y."/>
        </authorList>
    </citation>
    <scope>NUCLEOTIDE SEQUENCE [LARGE SCALE GENOMIC DNA]</scope>
    <source>
        <strain evidence="2 3">T22</strain>
    </source>
</reference>
<proteinExistence type="predicted"/>
<organism evidence="2 3">
    <name type="scientific">Chitinophaga alhagiae</name>
    <dbReference type="NCBI Taxonomy" id="2203219"/>
    <lineage>
        <taxon>Bacteria</taxon>
        <taxon>Pseudomonadati</taxon>
        <taxon>Bacteroidota</taxon>
        <taxon>Chitinophagia</taxon>
        <taxon>Chitinophagales</taxon>
        <taxon>Chitinophagaceae</taxon>
        <taxon>Chitinophaga</taxon>
    </lineage>
</organism>
<dbReference type="Proteomes" id="UP000246099">
    <property type="component" value="Chromosome"/>
</dbReference>
<accession>A0ABN5LWI9</accession>
<dbReference type="InterPro" id="IPR044992">
    <property type="entry name" value="ChyE-like"/>
</dbReference>
<dbReference type="Pfam" id="PF00117">
    <property type="entry name" value="GATase"/>
    <property type="match status" value="1"/>
</dbReference>
<dbReference type="SUPFAM" id="SSF52317">
    <property type="entry name" value="Class I glutamine amidotransferase-like"/>
    <property type="match status" value="1"/>
</dbReference>
<keyword evidence="3" id="KW-1185">Reference proteome</keyword>
<dbReference type="RefSeq" id="WP_119076076.1">
    <property type="nucleotide sequence ID" value="NZ_CP029600.1"/>
</dbReference>